<dbReference type="EMBL" id="FOOU01000003">
    <property type="protein sequence ID" value="SFG13049.1"/>
    <property type="molecule type" value="Genomic_DNA"/>
</dbReference>
<dbReference type="InterPro" id="IPR029001">
    <property type="entry name" value="ITPase-like_fam"/>
</dbReference>
<dbReference type="OrthoDB" id="9813694at2"/>
<feature type="site" description="Important for substrate specificity" evidence="9">
    <location>
        <position position="70"/>
    </location>
</feature>
<evidence type="ECO:0000256" key="5">
    <source>
        <dbReference type="ARBA" id="ARBA00050213"/>
    </source>
</evidence>
<dbReference type="Pfam" id="PF02545">
    <property type="entry name" value="Maf"/>
    <property type="match status" value="1"/>
</dbReference>
<dbReference type="NCBIfam" id="TIGR00172">
    <property type="entry name" value="maf"/>
    <property type="match status" value="1"/>
</dbReference>
<evidence type="ECO:0000256" key="3">
    <source>
        <dbReference type="ARBA" id="ARBA00022801"/>
    </source>
</evidence>
<evidence type="ECO:0000256" key="6">
    <source>
        <dbReference type="ARBA" id="ARBA00053369"/>
    </source>
</evidence>
<evidence type="ECO:0000256" key="7">
    <source>
        <dbReference type="ARBA" id="ARBA00060749"/>
    </source>
</evidence>
<dbReference type="InterPro" id="IPR003697">
    <property type="entry name" value="Maf-like"/>
</dbReference>
<dbReference type="PANTHER" id="PTHR43213">
    <property type="entry name" value="BIFUNCTIONAL DTTP/UTP PYROPHOSPHATASE/METHYLTRANSFERASE PROTEIN-RELATED"/>
    <property type="match status" value="1"/>
</dbReference>
<dbReference type="Gene3D" id="3.90.950.10">
    <property type="match status" value="1"/>
</dbReference>
<accession>A0A1I2PD64</accession>
<dbReference type="GO" id="GO:0005737">
    <property type="term" value="C:cytoplasm"/>
    <property type="evidence" value="ECO:0007669"/>
    <property type="project" value="UniProtKB-SubCell"/>
</dbReference>
<keyword evidence="4 9" id="KW-0546">Nucleotide metabolism</keyword>
<keyword evidence="2 9" id="KW-0963">Cytoplasm</keyword>
<comment type="function">
    <text evidence="6 9">Nucleoside triphosphate pyrophosphatase that hydrolyzes 7-methyl-GTP (m(7)GTP). May have a dual role in cell division arrest and in preventing the incorporation of modified nucleotides into cellular nucleic acids.</text>
</comment>
<feature type="site" description="Important for substrate specificity" evidence="9">
    <location>
        <position position="12"/>
    </location>
</feature>
<gene>
    <name evidence="10" type="ORF">SAMN05216175_103355</name>
</gene>
<dbReference type="GO" id="GO:0047429">
    <property type="term" value="F:nucleoside triphosphate diphosphatase activity"/>
    <property type="evidence" value="ECO:0007669"/>
    <property type="project" value="InterPro"/>
</dbReference>
<proteinExistence type="inferred from homology"/>
<name>A0A1I2PD64_9GAMM</name>
<dbReference type="AlphaFoldDB" id="A0A1I2PD64"/>
<feature type="site" description="Important for substrate specificity" evidence="9">
    <location>
        <position position="154"/>
    </location>
</feature>
<feature type="active site" description="Proton acceptor" evidence="9">
    <location>
        <position position="69"/>
    </location>
</feature>
<dbReference type="FunFam" id="3.90.950.10:FF:000005">
    <property type="entry name" value="7-methyl-GTP pyrophosphatase"/>
    <property type="match status" value="1"/>
</dbReference>
<comment type="similarity">
    <text evidence="7 9">Belongs to the Maf family. YceF subfamily.</text>
</comment>
<evidence type="ECO:0000313" key="11">
    <source>
        <dbReference type="Proteomes" id="UP000198623"/>
    </source>
</evidence>
<evidence type="ECO:0000256" key="9">
    <source>
        <dbReference type="HAMAP-Rule" id="MF_00528"/>
    </source>
</evidence>
<dbReference type="GO" id="GO:0009117">
    <property type="term" value="P:nucleotide metabolic process"/>
    <property type="evidence" value="ECO:0007669"/>
    <property type="project" value="UniProtKB-KW"/>
</dbReference>
<evidence type="ECO:0000256" key="1">
    <source>
        <dbReference type="ARBA" id="ARBA00004496"/>
    </source>
</evidence>
<protein>
    <recommendedName>
        <fullName evidence="8 9">7-methyl-GTP pyrophosphatase</fullName>
        <shortName evidence="9">m(7)GTP pyrophosphatase</shortName>
        <ecNumber evidence="9">3.6.1.-</ecNumber>
    </recommendedName>
</protein>
<dbReference type="CDD" id="cd00555">
    <property type="entry name" value="Maf"/>
    <property type="match status" value="1"/>
</dbReference>
<dbReference type="EC" id="3.6.1.-" evidence="9"/>
<dbReference type="Proteomes" id="UP000198623">
    <property type="component" value="Unassembled WGS sequence"/>
</dbReference>
<organism evidence="10 11">
    <name type="scientific">Neptunomonas qingdaonensis</name>
    <dbReference type="NCBI Taxonomy" id="1045558"/>
    <lineage>
        <taxon>Bacteria</taxon>
        <taxon>Pseudomonadati</taxon>
        <taxon>Pseudomonadota</taxon>
        <taxon>Gammaproteobacteria</taxon>
        <taxon>Oceanospirillales</taxon>
        <taxon>Oceanospirillaceae</taxon>
        <taxon>Neptunomonas</taxon>
    </lineage>
</organism>
<comment type="subcellular location">
    <subcellularLocation>
        <location evidence="1 9">Cytoplasm</location>
    </subcellularLocation>
</comment>
<evidence type="ECO:0000256" key="8">
    <source>
        <dbReference type="ARBA" id="ARBA00068163"/>
    </source>
</evidence>
<evidence type="ECO:0000256" key="2">
    <source>
        <dbReference type="ARBA" id="ARBA00022490"/>
    </source>
</evidence>
<keyword evidence="3 9" id="KW-0378">Hydrolase</keyword>
<dbReference type="PIRSF" id="PIRSF006305">
    <property type="entry name" value="Maf"/>
    <property type="match status" value="1"/>
</dbReference>
<evidence type="ECO:0000313" key="10">
    <source>
        <dbReference type="EMBL" id="SFG13049.1"/>
    </source>
</evidence>
<dbReference type="HAMAP" id="MF_00528">
    <property type="entry name" value="Maf"/>
    <property type="match status" value="1"/>
</dbReference>
<evidence type="ECO:0000256" key="4">
    <source>
        <dbReference type="ARBA" id="ARBA00023080"/>
    </source>
</evidence>
<dbReference type="SUPFAM" id="SSF52972">
    <property type="entry name" value="ITPase-like"/>
    <property type="match status" value="1"/>
</dbReference>
<dbReference type="RefSeq" id="WP_090726024.1">
    <property type="nucleotide sequence ID" value="NZ_FOOU01000003.1"/>
</dbReference>
<sequence>MQPLVLASSSPYRRALLDKLQLPYRCHSPNIDESRHPGETPQHLVMRLAEEKARAVAINHPGSIIIGSDQAAVLNEHVMGKPGSKEKAIQQLQQVSGKRVTFLTGLSVMDTRNTTIQTEVIPYHVYFRLLNTKMIENYIDKENPLDCAGSFKSEGLGIALFERLEGDDPNALVGLPLICLTSMLLNCGISAI</sequence>
<dbReference type="PANTHER" id="PTHR43213:SF10">
    <property type="entry name" value="7-METHYL-GTP PYROPHOSPHATASE"/>
    <property type="match status" value="1"/>
</dbReference>
<dbReference type="STRING" id="1045558.SAMN05216175_103355"/>
<comment type="caution">
    <text evidence="9">Lacks conserved residue(s) required for the propagation of feature annotation.</text>
</comment>
<comment type="catalytic activity">
    <reaction evidence="5 9">
        <text>N(7)-methyl-GTP + H2O = N(7)-methyl-GMP + diphosphate + H(+)</text>
        <dbReference type="Rhea" id="RHEA:58744"/>
        <dbReference type="ChEBI" id="CHEBI:15377"/>
        <dbReference type="ChEBI" id="CHEBI:15378"/>
        <dbReference type="ChEBI" id="CHEBI:33019"/>
        <dbReference type="ChEBI" id="CHEBI:58285"/>
        <dbReference type="ChEBI" id="CHEBI:87133"/>
    </reaction>
</comment>
<keyword evidence="11" id="KW-1185">Reference proteome</keyword>
<reference evidence="11" key="1">
    <citation type="submission" date="2016-10" db="EMBL/GenBank/DDBJ databases">
        <authorList>
            <person name="Varghese N."/>
            <person name="Submissions S."/>
        </authorList>
    </citation>
    <scope>NUCLEOTIDE SEQUENCE [LARGE SCALE GENOMIC DNA]</scope>
    <source>
        <strain evidence="11">CGMCC 1.10971</strain>
    </source>
</reference>
<comment type="cofactor">
    <cofactor evidence="9">
        <name>a divalent metal cation</name>
        <dbReference type="ChEBI" id="CHEBI:60240"/>
    </cofactor>
</comment>